<feature type="signal peptide" evidence="2">
    <location>
        <begin position="1"/>
        <end position="21"/>
    </location>
</feature>
<keyword evidence="4" id="KW-1185">Reference proteome</keyword>
<name>F5RAA7_METUF</name>
<gene>
    <name evidence="3" type="ORF">METUNv1_01268</name>
</gene>
<dbReference type="Gene3D" id="2.20.200.10">
    <property type="entry name" value="Outer membrane efflux proteins (OEP)"/>
    <property type="match status" value="1"/>
</dbReference>
<protein>
    <submittedName>
        <fullName evidence="3">RND efflux system, outer membrane lipoprotein, NodT family</fullName>
    </submittedName>
</protein>
<dbReference type="AlphaFoldDB" id="F5RAA7"/>
<keyword evidence="2" id="KW-0732">Signal</keyword>
<accession>F5RAA7</accession>
<dbReference type="PROSITE" id="PS51257">
    <property type="entry name" value="PROKAR_LIPOPROTEIN"/>
    <property type="match status" value="1"/>
</dbReference>
<dbReference type="NCBIfam" id="TIGR01845">
    <property type="entry name" value="outer_NodT"/>
    <property type="match status" value="1"/>
</dbReference>
<dbReference type="InterPro" id="IPR010131">
    <property type="entry name" value="MdtP/NodT-like"/>
</dbReference>
<dbReference type="EMBL" id="AFHG01000036">
    <property type="protein sequence ID" value="EGK72503.1"/>
    <property type="molecule type" value="Genomic_DNA"/>
</dbReference>
<proteinExistence type="inferred from homology"/>
<dbReference type="InterPro" id="IPR003423">
    <property type="entry name" value="OMP_efflux"/>
</dbReference>
<dbReference type="Gene3D" id="1.20.1600.10">
    <property type="entry name" value="Outer membrane efflux proteins (OEP)"/>
    <property type="match status" value="1"/>
</dbReference>
<evidence type="ECO:0000313" key="4">
    <source>
        <dbReference type="Proteomes" id="UP000005019"/>
    </source>
</evidence>
<feature type="chain" id="PRO_5001438677" evidence="2">
    <location>
        <begin position="22"/>
        <end position="478"/>
    </location>
</feature>
<keyword evidence="2" id="KW-0812">Transmembrane</keyword>
<comment type="caution">
    <text evidence="3">The sequence shown here is derived from an EMBL/GenBank/DDBJ whole genome shotgun (WGS) entry which is preliminary data.</text>
</comment>
<dbReference type="Pfam" id="PF02321">
    <property type="entry name" value="OEP"/>
    <property type="match status" value="2"/>
</dbReference>
<dbReference type="GO" id="GO:0005886">
    <property type="term" value="C:plasma membrane"/>
    <property type="evidence" value="ECO:0007669"/>
    <property type="project" value="UniProtKB-SubCell"/>
</dbReference>
<dbReference type="RefSeq" id="WP_008059905.1">
    <property type="nucleotide sequence ID" value="NZ_AFHG01000036.1"/>
</dbReference>
<keyword evidence="2" id="KW-0472">Membrane</keyword>
<dbReference type="SUPFAM" id="SSF56954">
    <property type="entry name" value="Outer membrane efflux proteins (OEP)"/>
    <property type="match status" value="1"/>
</dbReference>
<dbReference type="eggNOG" id="COG1538">
    <property type="taxonomic scope" value="Bacteria"/>
</dbReference>
<dbReference type="OrthoDB" id="9770517at2"/>
<dbReference type="PANTHER" id="PTHR30203:SF21">
    <property type="entry name" value="OUTER MEMBRANE COMPONENT OF MULTIDRUG EFFLUX PUMP-RELATED"/>
    <property type="match status" value="1"/>
</dbReference>
<keyword evidence="2" id="KW-0564">Palmitate</keyword>
<evidence type="ECO:0000313" key="3">
    <source>
        <dbReference type="EMBL" id="EGK72503.1"/>
    </source>
</evidence>
<comment type="similarity">
    <text evidence="1 2">Belongs to the outer membrane factor (OMF) (TC 1.B.17) family.</text>
</comment>
<keyword evidence="2" id="KW-1134">Transmembrane beta strand</keyword>
<dbReference type="PANTHER" id="PTHR30203">
    <property type="entry name" value="OUTER MEMBRANE CATION EFFLUX PROTEIN"/>
    <property type="match status" value="1"/>
</dbReference>
<sequence length="478" mass="50418">MKRTFALLPVFSLLAACTVVGPNHRVPDDAAIRSPAASAPFIGVDGSATSIAPLPPRWWSLYDDPQLDGLVRQALSANTDLRVASAHLRRALAQRDEVDALAGPHAVASASARRAQSAGESYLLPRKLAAANLADLGVQVSYQVDLFGRIARSEEAADANVGAGQAALESARVTVVAETVAAYVQLCAATHEQAVGERVLALQQRSVALVQRLADAGRGPVTDVTRAQAQAETLRAALPLLEAERSAARYRLAALLGEMPRDFDARKVDCAQVPQLRAPVPAGDGAALLARRPDVREMERQLAFASAKIGVATAALYPDISIGASVGFTGLLDHLGQGRTTRWGLGPLISWSIPDSGARARVVQAEADAEAALARFDGVVINAIRETETALARYVRALESQAALRAARDAADTARQQQARLYAAGRTPYLASLDAERTLADAEARLARSESAVAKEQVGLFLALGGGWEMAVTDGDLR</sequence>
<reference evidence="3 4" key="1">
    <citation type="journal article" date="2011" name="J. Bacteriol.">
        <title>Genome sequence of Methyloversatilis universalis FAM5T, a methylotrophic representative of the order Rhodocyclales.</title>
        <authorList>
            <person name="Kittichotirat W."/>
            <person name="Good N.M."/>
            <person name="Hall R."/>
            <person name="Bringel F."/>
            <person name="Lajus A."/>
            <person name="Medigue C."/>
            <person name="Smalley N.E."/>
            <person name="Beck D."/>
            <person name="Bumgarner R."/>
            <person name="Vuilleumier S."/>
            <person name="Kalyuzhnaya M.G."/>
        </authorList>
    </citation>
    <scope>NUCLEOTIDE SEQUENCE [LARGE SCALE GENOMIC DNA]</scope>
    <source>
        <strain evidence="4">ATCC BAA-1314 / JCM 13912 / FAM5</strain>
    </source>
</reference>
<evidence type="ECO:0000256" key="1">
    <source>
        <dbReference type="ARBA" id="ARBA00007613"/>
    </source>
</evidence>
<dbReference type="GO" id="GO:0015562">
    <property type="term" value="F:efflux transmembrane transporter activity"/>
    <property type="evidence" value="ECO:0007669"/>
    <property type="project" value="InterPro"/>
</dbReference>
<dbReference type="Proteomes" id="UP000005019">
    <property type="component" value="Unassembled WGS sequence"/>
</dbReference>
<organism evidence="3 4">
    <name type="scientific">Methyloversatilis universalis (strain ATCC BAA-1314 / DSM 25237 / JCM 13912 / CCUG 52030 / FAM5)</name>
    <dbReference type="NCBI Taxonomy" id="1000565"/>
    <lineage>
        <taxon>Bacteria</taxon>
        <taxon>Pseudomonadati</taxon>
        <taxon>Pseudomonadota</taxon>
        <taxon>Betaproteobacteria</taxon>
        <taxon>Nitrosomonadales</taxon>
        <taxon>Sterolibacteriaceae</taxon>
        <taxon>Methyloversatilis</taxon>
    </lineage>
</organism>
<evidence type="ECO:0000256" key="2">
    <source>
        <dbReference type="RuleBase" id="RU362097"/>
    </source>
</evidence>
<comment type="subcellular location">
    <subcellularLocation>
        <location evidence="2">Cell membrane</location>
        <topology evidence="2">Lipid-anchor</topology>
    </subcellularLocation>
</comment>
<keyword evidence="2 3" id="KW-0449">Lipoprotein</keyword>
<dbReference type="STRING" id="1000565.METUNv1_01268"/>